<gene>
    <name evidence="1" type="ordered locus">GDI3447</name>
</gene>
<dbReference type="InterPro" id="IPR027417">
    <property type="entry name" value="P-loop_NTPase"/>
</dbReference>
<dbReference type="Gene3D" id="3.40.50.300">
    <property type="entry name" value="P-loop containing nucleotide triphosphate hydrolases"/>
    <property type="match status" value="1"/>
</dbReference>
<evidence type="ECO:0000313" key="1">
    <source>
        <dbReference type="EMBL" id="CAP57390.1"/>
    </source>
</evidence>
<accession>A9H426</accession>
<reference evidence="1 2" key="1">
    <citation type="journal article" date="2009" name="BMC Genomics">
        <title>Complete genome sequence of the sugarcane nitrogen-fixing endophyte Gluconacetobacter diazotrophicus Pal5.</title>
        <authorList>
            <person name="Bertalan M."/>
            <person name="Albano R."/>
            <person name="Padua V."/>
            <person name="Rouws L."/>
            <person name="Rojas C."/>
            <person name="Hemerly A."/>
            <person name="Teixeira K."/>
            <person name="Schwab S."/>
            <person name="Araujo J."/>
            <person name="Oliveira A."/>
            <person name="Franca L."/>
            <person name="Magalhaes V."/>
            <person name="Alqueres S."/>
            <person name="Cardoso A."/>
            <person name="Almeida W."/>
            <person name="Loureiro M.M."/>
            <person name="Nogueira E."/>
            <person name="Cidade D."/>
            <person name="Oliveira D."/>
            <person name="Simao T."/>
            <person name="Macedo J."/>
            <person name="Valadao A."/>
            <person name="Dreschsel M."/>
            <person name="Freitas F."/>
            <person name="Vidal M."/>
            <person name="Guedes H."/>
            <person name="Rodrigues E."/>
            <person name="Meneses C."/>
            <person name="Brioso P."/>
            <person name="Pozzer L."/>
            <person name="Figueiredo D."/>
            <person name="Montano H."/>
            <person name="Junior J."/>
            <person name="Filho G."/>
            <person name="Flores V."/>
            <person name="Ferreira B."/>
            <person name="Branco A."/>
            <person name="Gonzalez P."/>
            <person name="Guillobel H."/>
            <person name="Lemos M."/>
            <person name="Seibel L."/>
            <person name="Macedo J."/>
            <person name="Alves-Ferreira M."/>
            <person name="Sachetto-Martins G."/>
            <person name="Coelho A."/>
            <person name="Santos E."/>
            <person name="Amaral G."/>
            <person name="Neves A."/>
            <person name="Pacheco A.B."/>
            <person name="Carvalho D."/>
            <person name="Lery L."/>
            <person name="Bisch P."/>
            <person name="Rossle S.C."/>
            <person name="Urmenyi T."/>
            <person name="Kruger W.V."/>
            <person name="Martins O."/>
            <person name="Baldani J.I."/>
            <person name="Ferreira P.C."/>
        </authorList>
    </citation>
    <scope>NUCLEOTIDE SEQUENCE [LARGE SCALE GENOMIC DNA]</scope>
    <source>
        <strain evidence="2">ATCC 49037 / DSM 5601 / CCUG 37298 / CIP 103539 / LMG 7603 / PAl5</strain>
    </source>
</reference>
<dbReference type="SUPFAM" id="SSF52540">
    <property type="entry name" value="P-loop containing nucleoside triphosphate hydrolases"/>
    <property type="match status" value="1"/>
</dbReference>
<evidence type="ECO:0008006" key="3">
    <source>
        <dbReference type="Google" id="ProtNLM"/>
    </source>
</evidence>
<organism evidence="1 2">
    <name type="scientific">Gluconacetobacter diazotrophicus (strain ATCC 49037 / DSM 5601 / CCUG 37298 / CIP 103539 / LMG 7603 / PAl5)</name>
    <dbReference type="NCBI Taxonomy" id="272568"/>
    <lineage>
        <taxon>Bacteria</taxon>
        <taxon>Pseudomonadati</taxon>
        <taxon>Pseudomonadota</taxon>
        <taxon>Alphaproteobacteria</taxon>
        <taxon>Acetobacterales</taxon>
        <taxon>Acetobacteraceae</taxon>
        <taxon>Gluconacetobacter</taxon>
    </lineage>
</organism>
<dbReference type="Proteomes" id="UP000001176">
    <property type="component" value="Chromosome"/>
</dbReference>
<proteinExistence type="predicted"/>
<dbReference type="KEGG" id="gdi:GDI3447"/>
<dbReference type="AlphaFoldDB" id="A9H426"/>
<name>A9H426_GLUDA</name>
<protein>
    <recommendedName>
        <fullName evidence="3">Sulfotransferase</fullName>
    </recommendedName>
</protein>
<sequence length="455" mass="50166">MPVRAFRAVWNRARKTPSTVRTRLHVDCAIEDGGRTLAGLVRACADRGPVCITGRDAPSAPDIAGFLRRHGLAPPKPAAEPAGEPAVSIVYSRRFPPRPPLPGRVRVLFLDMDNPAGADRKTAYRTIGNACNYDLLVTSAPDPDAVGKAIRQAYGIDVPNIRSQRDWQAECDAIAARPAIRRSDRDEKTAMVVVGMHRSGTSLVSHLLARAGFDLPTSLMPPGEDNRDGFWESPIIAALNDGILKEYGAGWDRLFSSVRLKDAGAGLDAHVGRIRETIRAQYPDARAIVLKDPRICLLMPVWHRALVAEGYVPRYILTTRHPVEVAMSLQRRNRIMVGIGVFLWADHMVTALEFLRDKPVFAAFFDRLLDAPDAVMARIWSMFAFPPETLPADLSAVAQPSLRHHLEQRPALAVAVKPAWDLYRALADGSGHLPPVAQVEAFRTWLQEQKILLGL</sequence>
<keyword evidence="2" id="KW-1185">Reference proteome</keyword>
<evidence type="ECO:0000313" key="2">
    <source>
        <dbReference type="Proteomes" id="UP000001176"/>
    </source>
</evidence>
<dbReference type="EMBL" id="AM889285">
    <property type="protein sequence ID" value="CAP57390.1"/>
    <property type="molecule type" value="Genomic_DNA"/>
</dbReference>